<evidence type="ECO:0000313" key="4">
    <source>
        <dbReference type="Proteomes" id="UP001202479"/>
    </source>
</evidence>
<feature type="compositionally biased region" description="Acidic residues" evidence="1">
    <location>
        <begin position="1880"/>
        <end position="1896"/>
    </location>
</feature>
<dbReference type="InterPro" id="IPR036322">
    <property type="entry name" value="WD40_repeat_dom_sf"/>
</dbReference>
<dbReference type="InterPro" id="IPR015943">
    <property type="entry name" value="WD40/YVTN_repeat-like_dom_sf"/>
</dbReference>
<reference evidence="3" key="1">
    <citation type="journal article" date="2022" name="DNA Res.">
        <title>Genome analysis of five recently described species of the CUG-Ser clade uncovers Candida theae as a new hybrid lineage with pathogenic potential in the Candida parapsilosis species complex.</title>
        <authorList>
            <person name="Mixao V."/>
            <person name="Del Olmo V."/>
            <person name="Hegedusova E."/>
            <person name="Saus E."/>
            <person name="Pryszcz L."/>
            <person name="Cillingova A."/>
            <person name="Nosek J."/>
            <person name="Gabaldon T."/>
        </authorList>
    </citation>
    <scope>NUCLEOTIDE SEQUENCE</scope>
    <source>
        <strain evidence="3">CBS 10844</strain>
    </source>
</reference>
<evidence type="ECO:0000256" key="2">
    <source>
        <dbReference type="SAM" id="Phobius"/>
    </source>
</evidence>
<dbReference type="InterPro" id="IPR029058">
    <property type="entry name" value="AB_hydrolase_fold"/>
</dbReference>
<evidence type="ECO:0008006" key="5">
    <source>
        <dbReference type="Google" id="ProtNLM"/>
    </source>
</evidence>
<name>A0AAI9SUW9_9ASCO</name>
<dbReference type="SUPFAM" id="SSF53474">
    <property type="entry name" value="alpha/beta-Hydrolases"/>
    <property type="match status" value="2"/>
</dbReference>
<proteinExistence type="predicted"/>
<dbReference type="InterPro" id="IPR019436">
    <property type="entry name" value="Say1-like"/>
</dbReference>
<gene>
    <name evidence="3" type="ORF">KGF56_003862</name>
</gene>
<dbReference type="Gene3D" id="2.130.10.10">
    <property type="entry name" value="YVTN repeat-like/Quinoprotein amine dehydrogenase"/>
    <property type="match status" value="2"/>
</dbReference>
<feature type="region of interest" description="Disordered" evidence="1">
    <location>
        <begin position="1508"/>
        <end position="1531"/>
    </location>
</feature>
<keyword evidence="4" id="KW-1185">Reference proteome</keyword>
<dbReference type="GeneID" id="73381477"/>
<keyword evidence="2" id="KW-1133">Transmembrane helix</keyword>
<feature type="compositionally biased region" description="Low complexity" evidence="1">
    <location>
        <begin position="1777"/>
        <end position="1786"/>
    </location>
</feature>
<sequence>MISLRGLFILLSIPFKLLLVLLKYPFVGGVNKKFKNDLKNSLKLQLYKTALSTPVKDAALLSILSNHFLINKLIKLLYPSLTKPLNKYGQNYDDQSFWLVEAQNRSKDDPILLYLHGGGYYLETMPQQLESLLGIYHFLEPEKKKTLSILHFDYKLACRGHIVTTQLYQLAKTYEKLTVEDGNTNIIFMGDSAGGHLAVTFLQYLKQLQNKNTIWPKTLVLISPWVKLFPDVHQFSTKGWSYFDNSNYDMIQHHYFLEEPRQKAIVGHLDHRDMLISPGNLPYKHSDWEDIPSLNDSGYSVFVIVGEHEVFRDDILEWCQYALKSPLLKQEKESDGSIDVKIHEYKNDGDRLNGAYVDVIIEPWGVHDSALFFENEIAKRVKQNPNLKFENLDAEEFFGIVRIVINGVKKLYPNLTNLNNYGKKYDKQSIWLVEAPNRTKEKNDPIVIYLHGGGYVHETRAPQIESVLSIFHLLEAEKRDKLSILHLDYKLACRGHTVTTQLYQLAEVYQKLAVQDGNKNIILMGDSAGGNLAITFLQYLKQLNNKSIPWPKSLVLISPWVKIFADPHQFQSGWAIFDNRNIDMVPYRPHNDMRRRKALLGDLSASNMLVSPGNLPYKYKDWEDIPSLNDSGYSVFVILGENEVFVDDILEWCKFALKCPLIKPAEKSKGIFQSEIHEYQNTNNGAYVDVAIEPWGVHVASLFFENVIAAKLEGDLQLKLQSVDCEEFFGIVRDNSGKVKDFKSSFDGDIFPSIYNEDDFVFKIKTIIGTSARSHRQLAVQGNLVAYTASGGIVVSRIDKTNNLVVSQRFFCANVSYKSEPLSSSLSSSGATRVSAPDAYLKMIKKDALAQPEELLKDSYGYLLNSDPEEVYGNSCSPTDFDDCYSSATTPTSMMNSSSSPSKLKNKVRSVSCLAISPNKKLLAVGETGYQPRVLLFSLAPNSHSGPIIVIYEHSFGINSLSFSPDSKYLCSLGLVNDGCIHIWKLGLNTAILQASNRCSNIVHKMIWHENTIITLGLRFIKLWNFENGAGKPLVLKGKNVTLGNLMNSNFVGASILNEDEMLIIANSNQLLLLKLNFNSPKLVALESPSLQFDSLAVDHESGVVWLGGETDDGLKSIPIDQLKTRELNQLSNGLVQTNSSSSSSSSSSKFPTKLHSQFNSGVFGIAPKESTNRNGALVDIVDFSSTHLICLSGDETIRVYNKSEGRQDSPLAGAVISDIAGFKKSHTKEFLVFSKFGKVEKFLPESSELKPLLNFQLPSNGITPNTLTAIEKIDESTFVLGDKYGSLYIVEIQGNPSEYEIKYRTQAHVTIINEVIFFQFQDKNLICSISRDRMIQLFVRDEESKIWDLWQTVPTHNGNLLQVKYHDNRLYVCSSDRSISIHVLSGDPKLALIKTKIITLRSTPTAMAIFDNDLVVSTVDRQVLIFDNANNNFELRRSLKLMNEKLNESIVIASFVKFRHLLIAWSADKSIRCFNYSTGKPIGVTWGHSDSLLGLYLRTEDVDVDVDDVDDVDDDDDDDDDDGGGGGINDEAELISIGSDGCLFSWIITKVSFKEDYSRASPFDKAATSINNQEEDLQFPAYSRVTRKVLSITQLAPSSSSSKDKSSEKINKFTTNQASATSVSSSFSFSSSPTRLTTATQRRIDMRNKSVAASNSTSSPTNSRPTSPMRSKTVSGSSSCSGPGSGPGSGPSSVSPKRSGLSTIEKAPLPFVLSKLDSPLKSPTTSSRRAFSPKNLPDTSTSTASATAVSKSRPFVHMTGIARQGSKIAPPPPSSSSPSPSFPISQPKTSMSTPTITDTCDRFVSQLNKMLEHADQLSLEQKSTILDKLDKLRKRISPEIDNTRDVSLEEYSDKLIAIVEQKMASFYSFASRNVRSTPLDEEEEEEEEEEEVVAD</sequence>
<dbReference type="InterPro" id="IPR001680">
    <property type="entry name" value="WD40_rpt"/>
</dbReference>
<accession>A0AAI9SUW9</accession>
<dbReference type="EMBL" id="JAHUZD010000128">
    <property type="protein sequence ID" value="KAI3403274.2"/>
    <property type="molecule type" value="Genomic_DNA"/>
</dbReference>
<evidence type="ECO:0000313" key="3">
    <source>
        <dbReference type="EMBL" id="KAI3403274.2"/>
    </source>
</evidence>
<dbReference type="Gene3D" id="3.40.50.1820">
    <property type="entry name" value="alpha/beta hydrolase"/>
    <property type="match status" value="2"/>
</dbReference>
<feature type="compositionally biased region" description="Polar residues" evidence="1">
    <location>
        <begin position="1787"/>
        <end position="1796"/>
    </location>
</feature>
<feature type="compositionally biased region" description="Low complexity" evidence="1">
    <location>
        <begin position="1691"/>
        <end position="1701"/>
    </location>
</feature>
<dbReference type="PANTHER" id="PTHR45589">
    <property type="entry name" value="WD REPEAT DOMAIN 62, ISOFORM G"/>
    <property type="match status" value="1"/>
</dbReference>
<feature type="region of interest" description="Disordered" evidence="1">
    <location>
        <begin position="1875"/>
        <end position="1896"/>
    </location>
</feature>
<dbReference type="Proteomes" id="UP001202479">
    <property type="component" value="Unassembled WGS sequence"/>
</dbReference>
<organism evidence="3 4">
    <name type="scientific">Candida oxycetoniae</name>
    <dbReference type="NCBI Taxonomy" id="497107"/>
    <lineage>
        <taxon>Eukaryota</taxon>
        <taxon>Fungi</taxon>
        <taxon>Dikarya</taxon>
        <taxon>Ascomycota</taxon>
        <taxon>Saccharomycotina</taxon>
        <taxon>Pichiomycetes</taxon>
        <taxon>Debaryomycetaceae</taxon>
        <taxon>Candida/Lodderomyces clade</taxon>
        <taxon>Candida</taxon>
    </lineage>
</organism>
<comment type="caution">
    <text evidence="3">The sequence shown here is derived from an EMBL/GenBank/DDBJ whole genome shotgun (WGS) entry which is preliminary data.</text>
</comment>
<dbReference type="PANTHER" id="PTHR45589:SF1">
    <property type="entry name" value="WD REPEAT DOMAIN 62, ISOFORM G"/>
    <property type="match status" value="1"/>
</dbReference>
<dbReference type="RefSeq" id="XP_049179021.1">
    <property type="nucleotide sequence ID" value="XM_049325239.1"/>
</dbReference>
<feature type="region of interest" description="Disordered" evidence="1">
    <location>
        <begin position="1716"/>
        <end position="1796"/>
    </location>
</feature>
<protein>
    <recommendedName>
        <fullName evidence="5">Alpha/beta hydrolase fold-3 domain-containing protein</fullName>
    </recommendedName>
</protein>
<feature type="compositionally biased region" description="Acidic residues" evidence="1">
    <location>
        <begin position="1508"/>
        <end position="1524"/>
    </location>
</feature>
<dbReference type="InterPro" id="IPR052779">
    <property type="entry name" value="WDR62"/>
</dbReference>
<feature type="compositionally biased region" description="Low complexity" evidence="1">
    <location>
        <begin position="1655"/>
        <end position="1683"/>
    </location>
</feature>
<keyword evidence="2" id="KW-0812">Transmembrane</keyword>
<dbReference type="Pfam" id="PF00400">
    <property type="entry name" value="WD40"/>
    <property type="match status" value="1"/>
</dbReference>
<keyword evidence="2" id="KW-0472">Membrane</keyword>
<dbReference type="SMART" id="SM00320">
    <property type="entry name" value="WD40"/>
    <property type="match status" value="6"/>
</dbReference>
<feature type="region of interest" description="Disordered" evidence="1">
    <location>
        <begin position="1625"/>
        <end position="1701"/>
    </location>
</feature>
<evidence type="ECO:0000256" key="1">
    <source>
        <dbReference type="SAM" id="MobiDB-lite"/>
    </source>
</evidence>
<feature type="transmembrane region" description="Helical" evidence="2">
    <location>
        <begin position="7"/>
        <end position="26"/>
    </location>
</feature>
<dbReference type="SUPFAM" id="SSF50978">
    <property type="entry name" value="WD40 repeat-like"/>
    <property type="match status" value="1"/>
</dbReference>
<dbReference type="Pfam" id="PF10340">
    <property type="entry name" value="Say1_Mug180"/>
    <property type="match status" value="2"/>
</dbReference>
<feature type="compositionally biased region" description="Low complexity" evidence="1">
    <location>
        <begin position="1740"/>
        <end position="1749"/>
    </location>
</feature>